<evidence type="ECO:0000313" key="2">
    <source>
        <dbReference type="EMBL" id="KJA18124.1"/>
    </source>
</evidence>
<dbReference type="EMBL" id="KN817593">
    <property type="protein sequence ID" value="KJA18124.1"/>
    <property type="molecule type" value="Genomic_DNA"/>
</dbReference>
<evidence type="ECO:0000313" key="3">
    <source>
        <dbReference type="Proteomes" id="UP000054270"/>
    </source>
</evidence>
<protein>
    <submittedName>
        <fullName evidence="2">Uncharacterized protein</fullName>
    </submittedName>
</protein>
<evidence type="ECO:0000256" key="1">
    <source>
        <dbReference type="SAM" id="MobiDB-lite"/>
    </source>
</evidence>
<accession>A0A0D2NGN6</accession>
<keyword evidence="3" id="KW-1185">Reference proteome</keyword>
<feature type="region of interest" description="Disordered" evidence="1">
    <location>
        <begin position="99"/>
        <end position="141"/>
    </location>
</feature>
<gene>
    <name evidence="2" type="ORF">HYPSUDRAFT_70151</name>
</gene>
<reference evidence="3" key="1">
    <citation type="submission" date="2014-04" db="EMBL/GenBank/DDBJ databases">
        <title>Evolutionary Origins and Diversification of the Mycorrhizal Mutualists.</title>
        <authorList>
            <consortium name="DOE Joint Genome Institute"/>
            <consortium name="Mycorrhizal Genomics Consortium"/>
            <person name="Kohler A."/>
            <person name="Kuo A."/>
            <person name="Nagy L.G."/>
            <person name="Floudas D."/>
            <person name="Copeland A."/>
            <person name="Barry K.W."/>
            <person name="Cichocki N."/>
            <person name="Veneault-Fourrey C."/>
            <person name="LaButti K."/>
            <person name="Lindquist E.A."/>
            <person name="Lipzen A."/>
            <person name="Lundell T."/>
            <person name="Morin E."/>
            <person name="Murat C."/>
            <person name="Riley R."/>
            <person name="Ohm R."/>
            <person name="Sun H."/>
            <person name="Tunlid A."/>
            <person name="Henrissat B."/>
            <person name="Grigoriev I.V."/>
            <person name="Hibbett D.S."/>
            <person name="Martin F."/>
        </authorList>
    </citation>
    <scope>NUCLEOTIDE SEQUENCE [LARGE SCALE GENOMIC DNA]</scope>
    <source>
        <strain evidence="3">FD-334 SS-4</strain>
    </source>
</reference>
<proteinExistence type="predicted"/>
<organism evidence="2 3">
    <name type="scientific">Hypholoma sublateritium (strain FD-334 SS-4)</name>
    <dbReference type="NCBI Taxonomy" id="945553"/>
    <lineage>
        <taxon>Eukaryota</taxon>
        <taxon>Fungi</taxon>
        <taxon>Dikarya</taxon>
        <taxon>Basidiomycota</taxon>
        <taxon>Agaricomycotina</taxon>
        <taxon>Agaricomycetes</taxon>
        <taxon>Agaricomycetidae</taxon>
        <taxon>Agaricales</taxon>
        <taxon>Agaricineae</taxon>
        <taxon>Strophariaceae</taxon>
        <taxon>Hypholoma</taxon>
    </lineage>
</organism>
<dbReference type="AlphaFoldDB" id="A0A0D2NGN6"/>
<sequence>MDSERNVIGGARRVERIGIYYSIGWSLFLDSPRTTWTCYPSAHRGSPMMSMRTQPPARNFPRIPLAHDLLRMCHWQSRASSHIKCALARSSLLTFRSPCARPRRRSGSVERPVQSSAHTPVLAAPPPDPHLCSRTPGRRAL</sequence>
<name>A0A0D2NGN6_HYPSF</name>
<dbReference type="Proteomes" id="UP000054270">
    <property type="component" value="Unassembled WGS sequence"/>
</dbReference>